<evidence type="ECO:0000313" key="2">
    <source>
        <dbReference type="EMBL" id="CAH0529890.1"/>
    </source>
</evidence>
<dbReference type="Proteomes" id="UP000838160">
    <property type="component" value="Unassembled WGS sequence"/>
</dbReference>
<evidence type="ECO:0000313" key="3">
    <source>
        <dbReference type="Proteomes" id="UP000838160"/>
    </source>
</evidence>
<dbReference type="InterPro" id="IPR004919">
    <property type="entry name" value="GmrSD_N"/>
</dbReference>
<dbReference type="RefSeq" id="WP_237486447.1">
    <property type="nucleotide sequence ID" value="NZ_CAKLCM010000003.1"/>
</dbReference>
<dbReference type="EMBL" id="CAKLCM010000003">
    <property type="protein sequence ID" value="CAH0529890.1"/>
    <property type="molecule type" value="Genomic_DNA"/>
</dbReference>
<name>A0ABN8DMI5_9VIBR</name>
<proteinExistence type="predicted"/>
<sequence>MSVKQTFWQLLDKYQIEIPIIQRDYAQGRNDSKAKQIREGFVKSLHSVVTDTNNSQDLDFIYGSVHNDTLTLLDGQQRLTTLFLLHWYIAAGCGCLANAEVKLQRFSYKTRVSSREFVDSLLLFGSEIDILNCEDTLSSAIIDSHWFFSVWRNDPTVQSMLTMLDEIHRVFIYELAGGKALWELLTSETNPPITFHFLEMKEFSLTDELYIKMNARGRPLTEFENFKAWLQSYVEERTDLQLTEGFWALMDKEWTDVFWKLRDSGEYEIDNLFLSCFKSVAQLNSALLLKPSQGNLESLDNVWLLACRDNAFIPTQAYKERHCFEGQTLNKIGMLLSLCHQLQLAPADSKLAKVWQQCHSIFVGVLRDRSLQNQARFSALYLFVQKVFEQDLVESSWSDELIDELSDWLSVTMRLSVNITYDITMNYVSSSHALNRIIESVEVTNVLASIATLDSSEWRFFNENQRSEEILKASLIVQDNAWRERFAKYENHRYFYHQIGFLLLGAKQEDGSYDADRFEELARKAAVLFEDYLETPDFLMQRALLTTGLYLVKPSHRNHSFCRNITGNARARYENWRRVFNNESLCAILFELLDKLKTGEEEQGMRAIIDNANCQDWRKYVNQYPKIISYSSERQIRLGGDEIYLLKGKVMSGRYAGLRTYALYLELQNHLSTFANEIEYSDGIGKQKQPAVVLLAWQNASLYIEYQHGIFIYSLRNESGETLDLDVSQTEDLAKLKSIADSVLTIAN</sequence>
<gene>
    <name evidence="2" type="ORF">VHP8226_03646</name>
</gene>
<protein>
    <recommendedName>
        <fullName evidence="1">GmrSD restriction endonucleases N-terminal domain-containing protein</fullName>
    </recommendedName>
</protein>
<comment type="caution">
    <text evidence="2">The sequence shown here is derived from an EMBL/GenBank/DDBJ whole genome shotgun (WGS) entry which is preliminary data.</text>
</comment>
<organism evidence="2 3">
    <name type="scientific">Vibrio hippocampi</name>
    <dbReference type="NCBI Taxonomy" id="654686"/>
    <lineage>
        <taxon>Bacteria</taxon>
        <taxon>Pseudomonadati</taxon>
        <taxon>Pseudomonadota</taxon>
        <taxon>Gammaproteobacteria</taxon>
        <taxon>Vibrionales</taxon>
        <taxon>Vibrionaceae</taxon>
        <taxon>Vibrio</taxon>
    </lineage>
</organism>
<feature type="domain" description="GmrSD restriction endonucleases N-terminal" evidence="1">
    <location>
        <begin position="9"/>
        <end position="230"/>
    </location>
</feature>
<keyword evidence="3" id="KW-1185">Reference proteome</keyword>
<dbReference type="Pfam" id="PF03235">
    <property type="entry name" value="GmrSD_N"/>
    <property type="match status" value="1"/>
</dbReference>
<evidence type="ECO:0000259" key="1">
    <source>
        <dbReference type="Pfam" id="PF03235"/>
    </source>
</evidence>
<reference evidence="2" key="1">
    <citation type="submission" date="2021-12" db="EMBL/GenBank/DDBJ databases">
        <authorList>
            <person name="Rodrigo-Torres L."/>
            <person name="Arahal R. D."/>
            <person name="Lucena T."/>
        </authorList>
    </citation>
    <scope>NUCLEOTIDE SEQUENCE</scope>
    <source>
        <strain evidence="2">CECT 8226</strain>
    </source>
</reference>
<accession>A0ABN8DMI5</accession>